<reference evidence="2" key="2">
    <citation type="submission" date="2021-04" db="EMBL/GenBank/DDBJ databases">
        <authorList>
            <person name="Gilroy R."/>
        </authorList>
    </citation>
    <scope>NUCLEOTIDE SEQUENCE</scope>
    <source>
        <strain evidence="2">ChiHjej13B12-4958</strain>
    </source>
</reference>
<dbReference type="AlphaFoldDB" id="A0A9D2QEX8"/>
<dbReference type="InterPro" id="IPR010985">
    <property type="entry name" value="Ribbon_hlx_hlx"/>
</dbReference>
<dbReference type="GO" id="GO:0006355">
    <property type="term" value="P:regulation of DNA-templated transcription"/>
    <property type="evidence" value="ECO:0007669"/>
    <property type="project" value="InterPro"/>
</dbReference>
<dbReference type="InterPro" id="IPR053853">
    <property type="entry name" value="FitA-like_RHH"/>
</dbReference>
<sequence length="89" mass="9629">MGVNMQIRNVPEGVRDRIAERAAAKGQSIQAYLLEMVEREARFAGNAATFDITSGRRTSITVNDAVDVVREGREGGAEVDRGDLHGELG</sequence>
<dbReference type="Pfam" id="PF22513">
    <property type="entry name" value="FitA-like_RHH"/>
    <property type="match status" value="1"/>
</dbReference>
<proteinExistence type="predicted"/>
<dbReference type="SUPFAM" id="SSF47598">
    <property type="entry name" value="Ribbon-helix-helix"/>
    <property type="match status" value="1"/>
</dbReference>
<comment type="caution">
    <text evidence="2">The sequence shown here is derived from an EMBL/GenBank/DDBJ whole genome shotgun (WGS) entry which is preliminary data.</text>
</comment>
<feature type="domain" description="Antitoxin FitA-like ribbon-helix-helix" evidence="1">
    <location>
        <begin position="5"/>
        <end position="40"/>
    </location>
</feature>
<accession>A0A9D2QEX8</accession>
<dbReference type="EMBL" id="DWVP01000010">
    <property type="protein sequence ID" value="HJC84848.1"/>
    <property type="molecule type" value="Genomic_DNA"/>
</dbReference>
<reference evidence="2" key="1">
    <citation type="journal article" date="2021" name="PeerJ">
        <title>Extensive microbial diversity within the chicken gut microbiome revealed by metagenomics and culture.</title>
        <authorList>
            <person name="Gilroy R."/>
            <person name="Ravi A."/>
            <person name="Getino M."/>
            <person name="Pursley I."/>
            <person name="Horton D.L."/>
            <person name="Alikhan N.F."/>
            <person name="Baker D."/>
            <person name="Gharbi K."/>
            <person name="Hall N."/>
            <person name="Watson M."/>
            <person name="Adriaenssens E.M."/>
            <person name="Foster-Nyarko E."/>
            <person name="Jarju S."/>
            <person name="Secka A."/>
            <person name="Antonio M."/>
            <person name="Oren A."/>
            <person name="Chaudhuri R.R."/>
            <person name="La Ragione R."/>
            <person name="Hildebrand F."/>
            <person name="Pallen M.J."/>
        </authorList>
    </citation>
    <scope>NUCLEOTIDE SEQUENCE</scope>
    <source>
        <strain evidence="2">ChiHjej13B12-4958</strain>
    </source>
</reference>
<dbReference type="Proteomes" id="UP000823858">
    <property type="component" value="Unassembled WGS sequence"/>
</dbReference>
<gene>
    <name evidence="2" type="ORF">H9751_04755</name>
</gene>
<evidence type="ECO:0000259" key="1">
    <source>
        <dbReference type="Pfam" id="PF22513"/>
    </source>
</evidence>
<evidence type="ECO:0000313" key="3">
    <source>
        <dbReference type="Proteomes" id="UP000823858"/>
    </source>
</evidence>
<name>A0A9D2QEX8_9CORY</name>
<evidence type="ECO:0000313" key="2">
    <source>
        <dbReference type="EMBL" id="HJC84848.1"/>
    </source>
</evidence>
<protein>
    <recommendedName>
        <fullName evidence="1">Antitoxin FitA-like ribbon-helix-helix domain-containing protein</fullName>
    </recommendedName>
</protein>
<organism evidence="2 3">
    <name type="scientific">Candidatus Corynebacterium faecigallinarum</name>
    <dbReference type="NCBI Taxonomy" id="2838528"/>
    <lineage>
        <taxon>Bacteria</taxon>
        <taxon>Bacillati</taxon>
        <taxon>Actinomycetota</taxon>
        <taxon>Actinomycetes</taxon>
        <taxon>Mycobacteriales</taxon>
        <taxon>Corynebacteriaceae</taxon>
        <taxon>Corynebacterium</taxon>
    </lineage>
</organism>